<accession>A0A9N8KWC3</accession>
<proteinExistence type="predicted"/>
<dbReference type="AlphaFoldDB" id="A0A9N8KWC3"/>
<sequence>MKFNCLNDVLFHDFIKLGCVLASMWYSGRRGRQSPHGTVISVSECSLAAAGHSLVSGARACVRARFFTPHTHTHTRARHASQLHRLSSPRHHARRTLHARRQTLHPYPLRLFQLLILPKLSLVLNSN</sequence>
<gene>
    <name evidence="1" type="ORF">CINC_LOCUS7982</name>
</gene>
<reference evidence="1" key="1">
    <citation type="submission" date="2021-12" db="EMBL/GenBank/DDBJ databases">
        <authorList>
            <person name="King R."/>
        </authorList>
    </citation>
    <scope>NUCLEOTIDE SEQUENCE</scope>
</reference>
<protein>
    <submittedName>
        <fullName evidence="1">Uncharacterized protein</fullName>
    </submittedName>
</protein>
<name>A0A9N8KWC3_CHRIL</name>
<evidence type="ECO:0000313" key="2">
    <source>
        <dbReference type="Proteomes" id="UP001154114"/>
    </source>
</evidence>
<keyword evidence="2" id="KW-1185">Reference proteome</keyword>
<dbReference type="EMBL" id="LR824028">
    <property type="protein sequence ID" value="CAD0205684.1"/>
    <property type="molecule type" value="Genomic_DNA"/>
</dbReference>
<organism evidence="1 2">
    <name type="scientific">Chrysodeixis includens</name>
    <name type="common">Soybean looper</name>
    <name type="synonym">Pseudoplusia includens</name>
    <dbReference type="NCBI Taxonomy" id="689277"/>
    <lineage>
        <taxon>Eukaryota</taxon>
        <taxon>Metazoa</taxon>
        <taxon>Ecdysozoa</taxon>
        <taxon>Arthropoda</taxon>
        <taxon>Hexapoda</taxon>
        <taxon>Insecta</taxon>
        <taxon>Pterygota</taxon>
        <taxon>Neoptera</taxon>
        <taxon>Endopterygota</taxon>
        <taxon>Lepidoptera</taxon>
        <taxon>Glossata</taxon>
        <taxon>Ditrysia</taxon>
        <taxon>Noctuoidea</taxon>
        <taxon>Noctuidae</taxon>
        <taxon>Plusiinae</taxon>
        <taxon>Chrysodeixis</taxon>
    </lineage>
</organism>
<dbReference type="Proteomes" id="UP001154114">
    <property type="component" value="Chromosome 25"/>
</dbReference>
<evidence type="ECO:0000313" key="1">
    <source>
        <dbReference type="EMBL" id="CAD0205684.1"/>
    </source>
</evidence>